<dbReference type="EMBL" id="JAHWXP010000002">
    <property type="protein sequence ID" value="MBY8336579.1"/>
    <property type="molecule type" value="Genomic_DNA"/>
</dbReference>
<evidence type="ECO:0000313" key="2">
    <source>
        <dbReference type="EMBL" id="MBY8336579.1"/>
    </source>
</evidence>
<name>A0ABS7PBZ8_9SPHN</name>
<accession>A0ABS7PBZ8</accession>
<reference evidence="2 3" key="1">
    <citation type="submission" date="2021-07" db="EMBL/GenBank/DDBJ databases">
        <title>Alteriqipengyuania abyssalis NZ-12B nov, sp.nov isolated from deep sea sponge in pacific ocean.</title>
        <authorList>
            <person name="Tareen S."/>
            <person name="Wink J."/>
        </authorList>
    </citation>
    <scope>NUCLEOTIDE SEQUENCE [LARGE SCALE GENOMIC DNA]</scope>
    <source>
        <strain evidence="2 3">NZ-12B</strain>
    </source>
</reference>
<gene>
    <name evidence="2" type="ORF">KYN89_05925</name>
</gene>
<keyword evidence="3" id="KW-1185">Reference proteome</keyword>
<protein>
    <recommendedName>
        <fullName evidence="4">UrcA family protein</fullName>
    </recommendedName>
</protein>
<organism evidence="2 3">
    <name type="scientific">Alteriqipengyuania abyssalis</name>
    <dbReference type="NCBI Taxonomy" id="2860200"/>
    <lineage>
        <taxon>Bacteria</taxon>
        <taxon>Pseudomonadati</taxon>
        <taxon>Pseudomonadota</taxon>
        <taxon>Alphaproteobacteria</taxon>
        <taxon>Sphingomonadales</taxon>
        <taxon>Erythrobacteraceae</taxon>
        <taxon>Alteriqipengyuania</taxon>
    </lineage>
</organism>
<dbReference type="Proteomes" id="UP000759298">
    <property type="component" value="Unassembled WGS sequence"/>
</dbReference>
<proteinExistence type="predicted"/>
<feature type="chain" id="PRO_5046504599" description="UrcA family protein" evidence="1">
    <location>
        <begin position="20"/>
        <end position="111"/>
    </location>
</feature>
<feature type="signal peptide" evidence="1">
    <location>
        <begin position="1"/>
        <end position="19"/>
    </location>
</feature>
<evidence type="ECO:0000313" key="3">
    <source>
        <dbReference type="Proteomes" id="UP000759298"/>
    </source>
</evidence>
<evidence type="ECO:0000256" key="1">
    <source>
        <dbReference type="SAM" id="SignalP"/>
    </source>
</evidence>
<keyword evidence="1" id="KW-0732">Signal</keyword>
<comment type="caution">
    <text evidence="2">The sequence shown here is derived from an EMBL/GenBank/DDBJ whole genome shotgun (WGS) entry which is preliminary data.</text>
</comment>
<evidence type="ECO:0008006" key="4">
    <source>
        <dbReference type="Google" id="ProtNLM"/>
    </source>
</evidence>
<sequence length="111" mass="11563">MKIACAILAGLLLTVPISAQETLSPAQAETRLRGCLQAGAGGAPRTGLRAAVVAVRALCKPQIDRVADNRITDATQGLTGDEAEQARQSAILQLNDEIARAIANFTGLRTL</sequence>
<dbReference type="RefSeq" id="WP_222824255.1">
    <property type="nucleotide sequence ID" value="NZ_JAHWXP010000002.1"/>
</dbReference>